<comment type="caution">
    <text evidence="1">The sequence shown here is derived from an EMBL/GenBank/DDBJ whole genome shotgun (WGS) entry which is preliminary data.</text>
</comment>
<dbReference type="Proteomes" id="UP000297564">
    <property type="component" value="Unassembled WGS sequence"/>
</dbReference>
<dbReference type="InterPro" id="IPR036514">
    <property type="entry name" value="SGNH_hydro_sf"/>
</dbReference>
<proteinExistence type="predicted"/>
<accession>A0A4Z0C455</accession>
<protein>
    <recommendedName>
        <fullName evidence="3">SGNH/GDSL hydrolase family protein</fullName>
    </recommendedName>
</protein>
<dbReference type="AlphaFoldDB" id="A0A4Z0C455"/>
<keyword evidence="2" id="KW-1185">Reference proteome</keyword>
<reference evidence="1 2" key="1">
    <citation type="submission" date="2019-03" db="EMBL/GenBank/DDBJ databases">
        <title>Ramlibacter rhizophilus CCTCC AB2015357, whole genome shotgun sequence.</title>
        <authorList>
            <person name="Zhang X."/>
            <person name="Feng G."/>
            <person name="Zhu H."/>
        </authorList>
    </citation>
    <scope>NUCLEOTIDE SEQUENCE [LARGE SCALE GENOMIC DNA]</scope>
    <source>
        <strain evidence="1 2">CCTCC AB2015357</strain>
    </source>
</reference>
<evidence type="ECO:0000313" key="1">
    <source>
        <dbReference type="EMBL" id="TFZ04975.1"/>
    </source>
</evidence>
<organism evidence="1 2">
    <name type="scientific">Ramlibacter rhizophilus</name>
    <dbReference type="NCBI Taxonomy" id="1781167"/>
    <lineage>
        <taxon>Bacteria</taxon>
        <taxon>Pseudomonadati</taxon>
        <taxon>Pseudomonadota</taxon>
        <taxon>Betaproteobacteria</taxon>
        <taxon>Burkholderiales</taxon>
        <taxon>Comamonadaceae</taxon>
        <taxon>Ramlibacter</taxon>
    </lineage>
</organism>
<dbReference type="OrthoDB" id="110597at2"/>
<sequence>MTADLAAAYAQAALTHPGVRGVVPVGEAFMRAVQAGVAMRNPFEPTPRTVDLWWPEDRFHPSGHGAYLSGLVMFGALTGIDPASFSATERAARALGISAVQALQLQWVASQQLSASGHALRALPCLAASQPAATANGCGARAR</sequence>
<name>A0A4Z0C455_9BURK</name>
<dbReference type="RefSeq" id="WP_135283858.1">
    <property type="nucleotide sequence ID" value="NZ_SMLL01000001.1"/>
</dbReference>
<gene>
    <name evidence="1" type="ORF">EZ242_04295</name>
</gene>
<dbReference type="GO" id="GO:0016788">
    <property type="term" value="F:hydrolase activity, acting on ester bonds"/>
    <property type="evidence" value="ECO:0007669"/>
    <property type="project" value="UniProtKB-ARBA"/>
</dbReference>
<dbReference type="Gene3D" id="3.40.50.1110">
    <property type="entry name" value="SGNH hydrolase"/>
    <property type="match status" value="1"/>
</dbReference>
<evidence type="ECO:0000313" key="2">
    <source>
        <dbReference type="Proteomes" id="UP000297564"/>
    </source>
</evidence>
<evidence type="ECO:0008006" key="3">
    <source>
        <dbReference type="Google" id="ProtNLM"/>
    </source>
</evidence>
<dbReference type="EMBL" id="SMLL01000001">
    <property type="protein sequence ID" value="TFZ04975.1"/>
    <property type="molecule type" value="Genomic_DNA"/>
</dbReference>